<dbReference type="Gene3D" id="3.30.700.10">
    <property type="entry name" value="Glycoprotein, Type 4 Pilin"/>
    <property type="match status" value="1"/>
</dbReference>
<keyword evidence="1" id="KW-0812">Transmembrane</keyword>
<dbReference type="SUPFAM" id="SSF54523">
    <property type="entry name" value="Pili subunits"/>
    <property type="match status" value="1"/>
</dbReference>
<evidence type="ECO:0000313" key="3">
    <source>
        <dbReference type="Proteomes" id="UP001216907"/>
    </source>
</evidence>
<dbReference type="InterPro" id="IPR012902">
    <property type="entry name" value="N_methyl_site"/>
</dbReference>
<reference evidence="2 3" key="1">
    <citation type="submission" date="2023-03" db="EMBL/GenBank/DDBJ databases">
        <title>Paludisphaera mucosa sp. nov. a novel planctomycete from northern fen.</title>
        <authorList>
            <person name="Ivanova A."/>
        </authorList>
    </citation>
    <scope>NUCLEOTIDE SEQUENCE [LARGE SCALE GENOMIC DNA]</scope>
    <source>
        <strain evidence="2 3">Pla2</strain>
    </source>
</reference>
<dbReference type="RefSeq" id="WP_277863978.1">
    <property type="nucleotide sequence ID" value="NZ_JARRAG010000002.1"/>
</dbReference>
<evidence type="ECO:0000313" key="2">
    <source>
        <dbReference type="EMBL" id="MDG3007706.1"/>
    </source>
</evidence>
<proteinExistence type="predicted"/>
<dbReference type="PROSITE" id="PS00409">
    <property type="entry name" value="PROKAR_NTER_METHYL"/>
    <property type="match status" value="1"/>
</dbReference>
<evidence type="ECO:0000256" key="1">
    <source>
        <dbReference type="SAM" id="Phobius"/>
    </source>
</evidence>
<gene>
    <name evidence="2" type="ORF">PZE19_28420</name>
</gene>
<keyword evidence="3" id="KW-1185">Reference proteome</keyword>
<dbReference type="EMBL" id="JARRAG010000002">
    <property type="protein sequence ID" value="MDG3007706.1"/>
    <property type="molecule type" value="Genomic_DNA"/>
</dbReference>
<protein>
    <submittedName>
        <fullName evidence="2">Prepilin-type N-terminal cleavage/methylation domain-containing protein</fullName>
    </submittedName>
</protein>
<keyword evidence="1" id="KW-0472">Membrane</keyword>
<name>A0ABT6FJN0_9BACT</name>
<comment type="caution">
    <text evidence="2">The sequence shown here is derived from an EMBL/GenBank/DDBJ whole genome shotgun (WGS) entry which is preliminary data.</text>
</comment>
<sequence>MRPARRSSPRLLLRGFTLLEVVIVLTIMIVMLAFAIQGLSLFRAIEQSKLDVAASNLRAIWGAQRFYYLEYGRYGTLDQLAPDPDDPSAADSEHHADLIDPTIAAVPSKTFYTYEIELAADGLAQSFRATATHPATSSMRCVGSIAIDEGGAFDPRLFVTYDGTPMSPSQERDP</sequence>
<accession>A0ABT6FJN0</accession>
<dbReference type="Proteomes" id="UP001216907">
    <property type="component" value="Unassembled WGS sequence"/>
</dbReference>
<dbReference type="NCBIfam" id="TIGR02532">
    <property type="entry name" value="IV_pilin_GFxxxE"/>
    <property type="match status" value="1"/>
</dbReference>
<feature type="transmembrane region" description="Helical" evidence="1">
    <location>
        <begin position="12"/>
        <end position="36"/>
    </location>
</feature>
<keyword evidence="1" id="KW-1133">Transmembrane helix</keyword>
<dbReference type="InterPro" id="IPR045584">
    <property type="entry name" value="Pilin-like"/>
</dbReference>
<organism evidence="2 3">
    <name type="scientific">Paludisphaera mucosa</name>
    <dbReference type="NCBI Taxonomy" id="3030827"/>
    <lineage>
        <taxon>Bacteria</taxon>
        <taxon>Pseudomonadati</taxon>
        <taxon>Planctomycetota</taxon>
        <taxon>Planctomycetia</taxon>
        <taxon>Isosphaerales</taxon>
        <taxon>Isosphaeraceae</taxon>
        <taxon>Paludisphaera</taxon>
    </lineage>
</organism>